<keyword evidence="1" id="KW-0238">DNA-binding</keyword>
<feature type="domain" description="MEIOB-like N-terminal" evidence="4">
    <location>
        <begin position="2"/>
        <end position="97"/>
    </location>
</feature>
<gene>
    <name evidence="5" type="ORF">GSLYS_00012692001</name>
</gene>
<evidence type="ECO:0000256" key="1">
    <source>
        <dbReference type="ARBA" id="ARBA00023125"/>
    </source>
</evidence>
<feature type="non-terminal residue" evidence="5">
    <location>
        <position position="1"/>
    </location>
</feature>
<dbReference type="Pfam" id="PF24903">
    <property type="entry name" value="OB_MEIOB_N"/>
    <property type="match status" value="1"/>
</dbReference>
<evidence type="ECO:0000256" key="2">
    <source>
        <dbReference type="ARBA" id="ARBA00023254"/>
    </source>
</evidence>
<keyword evidence="6" id="KW-1185">Reference proteome</keyword>
<dbReference type="SUPFAM" id="SSF50249">
    <property type="entry name" value="Nucleic acid-binding proteins"/>
    <property type="match status" value="1"/>
</dbReference>
<dbReference type="GO" id="GO:0003697">
    <property type="term" value="F:single-stranded DNA binding"/>
    <property type="evidence" value="ECO:0007669"/>
    <property type="project" value="TreeGrafter"/>
</dbReference>
<dbReference type="PANTHER" id="PTHR21166">
    <property type="entry name" value="CELL DIVISION CONTROL PROTEIN 24 OB DOMAIN-CONTAINING PROTEIN-RELATED"/>
    <property type="match status" value="1"/>
</dbReference>
<evidence type="ECO:0000259" key="4">
    <source>
        <dbReference type="Pfam" id="PF24903"/>
    </source>
</evidence>
<dbReference type="Proteomes" id="UP001497497">
    <property type="component" value="Unassembled WGS sequence"/>
</dbReference>
<accession>A0AAV2HXK6</accession>
<comment type="caution">
    <text evidence="5">The sequence shown here is derived from an EMBL/GenBank/DDBJ whole genome shotgun (WGS) entry which is preliminary data.</text>
</comment>
<evidence type="ECO:0000256" key="3">
    <source>
        <dbReference type="ARBA" id="ARBA00038329"/>
    </source>
</evidence>
<name>A0AAV2HXK6_LYMST</name>
<dbReference type="InterPro" id="IPR052469">
    <property type="entry name" value="MEIOB"/>
</dbReference>
<dbReference type="AlphaFoldDB" id="A0AAV2HXK6"/>
<reference evidence="5 6" key="1">
    <citation type="submission" date="2024-04" db="EMBL/GenBank/DDBJ databases">
        <authorList>
            <consortium name="Genoscope - CEA"/>
            <person name="William W."/>
        </authorList>
    </citation>
    <scope>NUCLEOTIDE SEQUENCE [LARGE SCALE GENOMIC DNA]</scope>
</reference>
<dbReference type="GO" id="GO:0008310">
    <property type="term" value="F:single-stranded DNA 3'-5' DNA exonuclease activity"/>
    <property type="evidence" value="ECO:0007669"/>
    <property type="project" value="TreeGrafter"/>
</dbReference>
<comment type="similarity">
    <text evidence="3">Belongs to the MEIOB family.</text>
</comment>
<dbReference type="PANTHER" id="PTHR21166:SF2">
    <property type="entry name" value="CELL DIVISION CONTROL PROTEIN 24 OB DOMAIN-CONTAINING PROTEIN-RELATED"/>
    <property type="match status" value="1"/>
</dbReference>
<evidence type="ECO:0000313" key="6">
    <source>
        <dbReference type="Proteomes" id="UP001497497"/>
    </source>
</evidence>
<protein>
    <recommendedName>
        <fullName evidence="4">MEIOB-like N-terminal domain-containing protein</fullName>
    </recommendedName>
</protein>
<organism evidence="5 6">
    <name type="scientific">Lymnaea stagnalis</name>
    <name type="common">Great pond snail</name>
    <name type="synonym">Helix stagnalis</name>
    <dbReference type="NCBI Taxonomy" id="6523"/>
    <lineage>
        <taxon>Eukaryota</taxon>
        <taxon>Metazoa</taxon>
        <taxon>Spiralia</taxon>
        <taxon>Lophotrochozoa</taxon>
        <taxon>Mollusca</taxon>
        <taxon>Gastropoda</taxon>
        <taxon>Heterobranchia</taxon>
        <taxon>Euthyneura</taxon>
        <taxon>Panpulmonata</taxon>
        <taxon>Hygrophila</taxon>
        <taxon>Lymnaeoidea</taxon>
        <taxon>Lymnaeidae</taxon>
        <taxon>Lymnaea</taxon>
    </lineage>
</organism>
<evidence type="ECO:0000313" key="5">
    <source>
        <dbReference type="EMBL" id="CAL1538871.1"/>
    </source>
</evidence>
<keyword evidence="2" id="KW-0469">Meiosis</keyword>
<dbReference type="InterPro" id="IPR012340">
    <property type="entry name" value="NA-bd_OB-fold"/>
</dbReference>
<dbReference type="GO" id="GO:0000712">
    <property type="term" value="P:resolution of meiotic recombination intermediates"/>
    <property type="evidence" value="ECO:0007669"/>
    <property type="project" value="TreeGrafter"/>
</dbReference>
<proteinExistence type="inferred from homology"/>
<dbReference type="InterPro" id="IPR056880">
    <property type="entry name" value="OB_MEIOB_N"/>
</dbReference>
<dbReference type="EMBL" id="CAXITT010000315">
    <property type="protein sequence ID" value="CAL1538871.1"/>
    <property type="molecule type" value="Genomic_DNA"/>
</dbReference>
<sequence length="162" mass="17793">HLLALTVRDSPSSFINVTCWCGEEFIQSTAPDLNIGIVVDIRGANVQAKSNNPSDDKFKPWTPSLCQLNLSDNQGTIGVYHGPDVSHYLQFLNIPTKANNDFYTLEDIQANGMSLNGEHINILAAVKKIWPVRNFVSKTGVNLTKADIVVCDETCPSFSLTL</sequence>